<evidence type="ECO:0000313" key="2">
    <source>
        <dbReference type="Proteomes" id="UP000189677"/>
    </source>
</evidence>
<name>A0A1U9QP81_STRNV</name>
<dbReference type="OrthoDB" id="4058908at2"/>
<dbReference type="RefSeq" id="WP_078074607.1">
    <property type="nucleotide sequence ID" value="NZ_CP018047.1"/>
</dbReference>
<dbReference type="EMBL" id="CP018047">
    <property type="protein sequence ID" value="AQU66078.1"/>
    <property type="molecule type" value="Genomic_DNA"/>
</dbReference>
<accession>A0A1U9QP81</accession>
<keyword evidence="2" id="KW-1185">Reference proteome</keyword>
<dbReference type="Gene3D" id="1.25.40.10">
    <property type="entry name" value="Tetratricopeptide repeat domain"/>
    <property type="match status" value="1"/>
</dbReference>
<evidence type="ECO:0000313" key="1">
    <source>
        <dbReference type="EMBL" id="AQU66078.1"/>
    </source>
</evidence>
<evidence type="ECO:0008006" key="3">
    <source>
        <dbReference type="Google" id="ProtNLM"/>
    </source>
</evidence>
<dbReference type="Proteomes" id="UP000189677">
    <property type="component" value="Chromosome"/>
</dbReference>
<dbReference type="AlphaFoldDB" id="A0A1U9QP81"/>
<organism evidence="1 2">
    <name type="scientific">Streptomyces niveus</name>
    <name type="common">Streptomyces spheroides</name>
    <dbReference type="NCBI Taxonomy" id="193462"/>
    <lineage>
        <taxon>Bacteria</taxon>
        <taxon>Bacillati</taxon>
        <taxon>Actinomycetota</taxon>
        <taxon>Actinomycetes</taxon>
        <taxon>Kitasatosporales</taxon>
        <taxon>Streptomycetaceae</taxon>
        <taxon>Streptomyces</taxon>
    </lineage>
</organism>
<dbReference type="SUPFAM" id="SSF48452">
    <property type="entry name" value="TPR-like"/>
    <property type="match status" value="1"/>
</dbReference>
<sequence>MVVSGSGPAPVTGVGVGERAVTELLALSGRALPLLEKWAAGQPDSGVARALLMLAIGDGLGDDELKEQLVVAHRDATAAGERQASLVYGVFLHTHRQYRLTADHLMSHFARWPADELAGLMLGAFHTCEDPAYRAYGDALVEEQAASAGPANWPWTSWLAATRAEQGRAREAHRLAERALTLYPRSGVAAHALAHAEHELGTGPACVAFLDDWLAADPDAVQSRHLNWHAALQSIASGDFPEARRRADTALTHADVGMRAATNWRLLLAGQRPAGRGDLDHVRQLLAEPGGMAEIFHTFNLALALAVEAATEDLYALAHRAAADPRPAFRDVLVPVVRALAEVTAGRPRAAADLLTGLGDKAEQVGGVRVEREIIQDTLARALAEAGEGARAARLLHDRTTTRRHHTYEDLLLSRGTTVKAAGPAEPTPPRGR</sequence>
<gene>
    <name evidence="1" type="ORF">BBN63_07260</name>
</gene>
<reference evidence="1 2" key="1">
    <citation type="submission" date="2016-11" db="EMBL/GenBank/DDBJ databases">
        <title>Complete genome sequence of Streptomyces niveus SCSIO 3406.</title>
        <authorList>
            <person name="Zhu Q."/>
            <person name="Cheng W."/>
            <person name="Song Y."/>
            <person name="Li Q."/>
            <person name="Ju J."/>
        </authorList>
    </citation>
    <scope>NUCLEOTIDE SEQUENCE [LARGE SCALE GENOMIC DNA]</scope>
    <source>
        <strain evidence="1 2">SCSIO 3406</strain>
    </source>
</reference>
<dbReference type="KEGG" id="snw:BBN63_07260"/>
<proteinExistence type="predicted"/>
<dbReference type="InterPro" id="IPR011990">
    <property type="entry name" value="TPR-like_helical_dom_sf"/>
</dbReference>
<protein>
    <recommendedName>
        <fullName evidence="3">Tetratricopeptide repeat protein</fullName>
    </recommendedName>
</protein>